<dbReference type="InterPro" id="IPR039425">
    <property type="entry name" value="RNA_pol_sigma-70-like"/>
</dbReference>
<evidence type="ECO:0000313" key="9">
    <source>
        <dbReference type="Proteomes" id="UP000548867"/>
    </source>
</evidence>
<comment type="caution">
    <text evidence="8">The sequence shown here is derived from an EMBL/GenBank/DDBJ whole genome shotgun (WGS) entry which is preliminary data.</text>
</comment>
<dbReference type="PANTHER" id="PTHR43133">
    <property type="entry name" value="RNA POLYMERASE ECF-TYPE SIGMA FACTO"/>
    <property type="match status" value="1"/>
</dbReference>
<evidence type="ECO:0000313" key="8">
    <source>
        <dbReference type="EMBL" id="MBB3953951.1"/>
    </source>
</evidence>
<protein>
    <submittedName>
        <fullName evidence="8">RNA polymerase sigma-70 factor (ECF subfamily)</fullName>
    </submittedName>
</protein>
<dbReference type="GO" id="GO:0003677">
    <property type="term" value="F:DNA binding"/>
    <property type="evidence" value="ECO:0007669"/>
    <property type="project" value="InterPro"/>
</dbReference>
<evidence type="ECO:0000256" key="3">
    <source>
        <dbReference type="ARBA" id="ARBA00023082"/>
    </source>
</evidence>
<comment type="similarity">
    <text evidence="1">Belongs to the sigma-70 factor family. ECF subfamily.</text>
</comment>
<sequence length="208" mass="23964">MMEIGPADRPATKTQESALIRERRSPKPMDDGVIAWIGANLLPFEGEVRRWLRRVGKLRDQEDDIIQDAYCRIGAAQDLSHIRNGRAYFYTVLRNIMIERFRREKIVKFESLAEFESLHVIDESPSAERVLSGQQQYEMVCRLIESLPDRCREVFTMRKVHQLSQRETAERLGISENVVEKDVARGMKLLMQAIAEMDADGQQQEGAA</sequence>
<dbReference type="InterPro" id="IPR014284">
    <property type="entry name" value="RNA_pol_sigma-70_dom"/>
</dbReference>
<evidence type="ECO:0000256" key="5">
    <source>
        <dbReference type="SAM" id="MobiDB-lite"/>
    </source>
</evidence>
<dbReference type="GO" id="GO:0006352">
    <property type="term" value="P:DNA-templated transcription initiation"/>
    <property type="evidence" value="ECO:0007669"/>
    <property type="project" value="InterPro"/>
</dbReference>
<dbReference type="PANTHER" id="PTHR43133:SF63">
    <property type="entry name" value="RNA POLYMERASE SIGMA FACTOR FECI-RELATED"/>
    <property type="match status" value="1"/>
</dbReference>
<dbReference type="NCBIfam" id="TIGR02937">
    <property type="entry name" value="sigma70-ECF"/>
    <property type="match status" value="1"/>
</dbReference>
<proteinExistence type="inferred from homology"/>
<dbReference type="Pfam" id="PF08281">
    <property type="entry name" value="Sigma70_r4_2"/>
    <property type="match status" value="1"/>
</dbReference>
<dbReference type="InterPro" id="IPR013249">
    <property type="entry name" value="RNA_pol_sigma70_r4_t2"/>
</dbReference>
<keyword evidence="2" id="KW-0805">Transcription regulation</keyword>
<keyword evidence="4" id="KW-0804">Transcription</keyword>
<evidence type="ECO:0000256" key="2">
    <source>
        <dbReference type="ARBA" id="ARBA00023015"/>
    </source>
</evidence>
<dbReference type="CDD" id="cd06171">
    <property type="entry name" value="Sigma70_r4"/>
    <property type="match status" value="1"/>
</dbReference>
<feature type="domain" description="RNA polymerase sigma factor 70 region 4 type 2" evidence="7">
    <location>
        <begin position="142"/>
        <end position="190"/>
    </location>
</feature>
<dbReference type="Pfam" id="PF04542">
    <property type="entry name" value="Sigma70_r2"/>
    <property type="match status" value="1"/>
</dbReference>
<evidence type="ECO:0000259" key="6">
    <source>
        <dbReference type="Pfam" id="PF04542"/>
    </source>
</evidence>
<evidence type="ECO:0000256" key="1">
    <source>
        <dbReference type="ARBA" id="ARBA00010641"/>
    </source>
</evidence>
<organism evidence="8 9">
    <name type="scientific">Novosphingobium sediminicola</name>
    <dbReference type="NCBI Taxonomy" id="563162"/>
    <lineage>
        <taxon>Bacteria</taxon>
        <taxon>Pseudomonadati</taxon>
        <taxon>Pseudomonadota</taxon>
        <taxon>Alphaproteobacteria</taxon>
        <taxon>Sphingomonadales</taxon>
        <taxon>Sphingomonadaceae</taxon>
        <taxon>Novosphingobium</taxon>
    </lineage>
</organism>
<evidence type="ECO:0000259" key="7">
    <source>
        <dbReference type="Pfam" id="PF08281"/>
    </source>
</evidence>
<dbReference type="Proteomes" id="UP000548867">
    <property type="component" value="Unassembled WGS sequence"/>
</dbReference>
<reference evidence="8 9" key="1">
    <citation type="submission" date="2020-08" db="EMBL/GenBank/DDBJ databases">
        <title>Genomic Encyclopedia of Type Strains, Phase IV (KMG-IV): sequencing the most valuable type-strain genomes for metagenomic binning, comparative biology and taxonomic classification.</title>
        <authorList>
            <person name="Goeker M."/>
        </authorList>
    </citation>
    <scope>NUCLEOTIDE SEQUENCE [LARGE SCALE GENOMIC DNA]</scope>
    <source>
        <strain evidence="8 9">DSM 27057</strain>
    </source>
</reference>
<keyword evidence="3" id="KW-0731">Sigma factor</keyword>
<keyword evidence="9" id="KW-1185">Reference proteome</keyword>
<feature type="region of interest" description="Disordered" evidence="5">
    <location>
        <begin position="1"/>
        <end position="23"/>
    </location>
</feature>
<evidence type="ECO:0000256" key="4">
    <source>
        <dbReference type="ARBA" id="ARBA00023163"/>
    </source>
</evidence>
<name>A0A7W6G557_9SPHN</name>
<dbReference type="GO" id="GO:0016987">
    <property type="term" value="F:sigma factor activity"/>
    <property type="evidence" value="ECO:0007669"/>
    <property type="project" value="UniProtKB-KW"/>
</dbReference>
<dbReference type="InterPro" id="IPR013324">
    <property type="entry name" value="RNA_pol_sigma_r3/r4-like"/>
</dbReference>
<gene>
    <name evidence="8" type="ORF">GGR38_000878</name>
</gene>
<dbReference type="RefSeq" id="WP_183623081.1">
    <property type="nucleotide sequence ID" value="NZ_JACIDX010000003.1"/>
</dbReference>
<dbReference type="Gene3D" id="1.10.10.10">
    <property type="entry name" value="Winged helix-like DNA-binding domain superfamily/Winged helix DNA-binding domain"/>
    <property type="match status" value="1"/>
</dbReference>
<dbReference type="InterPro" id="IPR036388">
    <property type="entry name" value="WH-like_DNA-bd_sf"/>
</dbReference>
<dbReference type="InterPro" id="IPR007627">
    <property type="entry name" value="RNA_pol_sigma70_r2"/>
</dbReference>
<accession>A0A7W6G557</accession>
<dbReference type="AlphaFoldDB" id="A0A7W6G557"/>
<dbReference type="EMBL" id="JACIDX010000003">
    <property type="protein sequence ID" value="MBB3953951.1"/>
    <property type="molecule type" value="Genomic_DNA"/>
</dbReference>
<dbReference type="InterPro" id="IPR013325">
    <property type="entry name" value="RNA_pol_sigma_r2"/>
</dbReference>
<dbReference type="SUPFAM" id="SSF88659">
    <property type="entry name" value="Sigma3 and sigma4 domains of RNA polymerase sigma factors"/>
    <property type="match status" value="1"/>
</dbReference>
<feature type="domain" description="RNA polymerase sigma-70 region 2" evidence="6">
    <location>
        <begin position="47"/>
        <end position="105"/>
    </location>
</feature>
<dbReference type="Gene3D" id="1.10.1740.10">
    <property type="match status" value="1"/>
</dbReference>
<dbReference type="SUPFAM" id="SSF88946">
    <property type="entry name" value="Sigma2 domain of RNA polymerase sigma factors"/>
    <property type="match status" value="1"/>
</dbReference>